<gene>
    <name evidence="8" type="primary">moeA_2</name>
    <name evidence="8" type="ORF">NCTC11923_02478</name>
</gene>
<dbReference type="PANTHER" id="PTHR10192">
    <property type="entry name" value="MOLYBDOPTERIN BIOSYNTHESIS PROTEIN"/>
    <property type="match status" value="1"/>
</dbReference>
<dbReference type="SUPFAM" id="SSF63882">
    <property type="entry name" value="MoeA N-terminal region -like"/>
    <property type="match status" value="1"/>
</dbReference>
<keyword evidence="5" id="KW-0460">Magnesium</keyword>
<dbReference type="NCBIfam" id="NF045515">
    <property type="entry name" value="Glp_gephyrin"/>
    <property type="match status" value="1"/>
</dbReference>
<comment type="similarity">
    <text evidence="2 5">Belongs to the MoeA family.</text>
</comment>
<evidence type="ECO:0000313" key="8">
    <source>
        <dbReference type="EMBL" id="VEG75800.1"/>
    </source>
</evidence>
<dbReference type="GO" id="GO:0061599">
    <property type="term" value="F:molybdopterin molybdotransferase activity"/>
    <property type="evidence" value="ECO:0007669"/>
    <property type="project" value="UniProtKB-UniRule"/>
</dbReference>
<dbReference type="Gene3D" id="2.40.340.10">
    <property type="entry name" value="MoeA, C-terminal, domain IV"/>
    <property type="match status" value="1"/>
</dbReference>
<dbReference type="GO" id="GO:0046872">
    <property type="term" value="F:metal ion binding"/>
    <property type="evidence" value="ECO:0007669"/>
    <property type="project" value="UniProtKB-UniRule"/>
</dbReference>
<accession>A0A3S4SGZ9</accession>
<dbReference type="Gene3D" id="3.90.105.10">
    <property type="entry name" value="Molybdopterin biosynthesis moea protein, domain 2"/>
    <property type="match status" value="1"/>
</dbReference>
<evidence type="ECO:0000256" key="5">
    <source>
        <dbReference type="RuleBase" id="RU365090"/>
    </source>
</evidence>
<comment type="cofactor">
    <cofactor evidence="5">
        <name>Mg(2+)</name>
        <dbReference type="ChEBI" id="CHEBI:18420"/>
    </cofactor>
</comment>
<keyword evidence="3 5" id="KW-0500">Molybdenum</keyword>
<dbReference type="GO" id="GO:0006777">
    <property type="term" value="P:Mo-molybdopterin cofactor biosynthetic process"/>
    <property type="evidence" value="ECO:0007669"/>
    <property type="project" value="UniProtKB-UniRule"/>
</dbReference>
<keyword evidence="9" id="KW-1185">Reference proteome</keyword>
<proteinExistence type="inferred from homology"/>
<dbReference type="Proteomes" id="UP000276899">
    <property type="component" value="Chromosome"/>
</dbReference>
<feature type="region of interest" description="Disordered" evidence="6">
    <location>
        <begin position="336"/>
        <end position="360"/>
    </location>
</feature>
<reference evidence="8 9" key="1">
    <citation type="submission" date="2018-12" db="EMBL/GenBank/DDBJ databases">
        <authorList>
            <consortium name="Pathogen Informatics"/>
        </authorList>
    </citation>
    <scope>NUCLEOTIDE SEQUENCE [LARGE SCALE GENOMIC DNA]</scope>
    <source>
        <strain evidence="8 9">NCTC11923</strain>
    </source>
</reference>
<dbReference type="InterPro" id="IPR038987">
    <property type="entry name" value="MoeA-like"/>
</dbReference>
<dbReference type="PANTHER" id="PTHR10192:SF5">
    <property type="entry name" value="GEPHYRIN"/>
    <property type="match status" value="1"/>
</dbReference>
<dbReference type="SUPFAM" id="SSF53218">
    <property type="entry name" value="Molybdenum cofactor biosynthesis proteins"/>
    <property type="match status" value="1"/>
</dbReference>
<comment type="function">
    <text evidence="1 5">Catalyzes the insertion of molybdate into adenylated molybdopterin with the concomitant release of AMP.</text>
</comment>
<keyword evidence="5" id="KW-0501">Molybdenum cofactor biosynthesis</keyword>
<dbReference type="RefSeq" id="WP_026426569.1">
    <property type="nucleotide sequence ID" value="NZ_LR134363.1"/>
</dbReference>
<dbReference type="GO" id="GO:0005829">
    <property type="term" value="C:cytosol"/>
    <property type="evidence" value="ECO:0007669"/>
    <property type="project" value="TreeGrafter"/>
</dbReference>
<dbReference type="Pfam" id="PF00994">
    <property type="entry name" value="MoCF_biosynth"/>
    <property type="match status" value="1"/>
</dbReference>
<dbReference type="UniPathway" id="UPA00344"/>
<dbReference type="KEGG" id="asla:NCTC11923_02478"/>
<dbReference type="InterPro" id="IPR005110">
    <property type="entry name" value="MoeA_linker/N"/>
</dbReference>
<dbReference type="SMART" id="SM00852">
    <property type="entry name" value="MoCF_biosynth"/>
    <property type="match status" value="1"/>
</dbReference>
<evidence type="ECO:0000259" key="7">
    <source>
        <dbReference type="SMART" id="SM00852"/>
    </source>
</evidence>
<evidence type="ECO:0000313" key="9">
    <source>
        <dbReference type="Proteomes" id="UP000276899"/>
    </source>
</evidence>
<dbReference type="InterPro" id="IPR036135">
    <property type="entry name" value="MoeA_linker/N_sf"/>
</dbReference>
<evidence type="ECO:0000256" key="1">
    <source>
        <dbReference type="ARBA" id="ARBA00002901"/>
    </source>
</evidence>
<protein>
    <recommendedName>
        <fullName evidence="5">Molybdopterin molybdenumtransferase</fullName>
        <ecNumber evidence="5">2.10.1.1</ecNumber>
    </recommendedName>
</protein>
<dbReference type="InterPro" id="IPR036425">
    <property type="entry name" value="MoaB/Mog-like_dom_sf"/>
</dbReference>
<name>A0A3S4SGZ9_9ACTO</name>
<evidence type="ECO:0000256" key="6">
    <source>
        <dbReference type="SAM" id="MobiDB-lite"/>
    </source>
</evidence>
<evidence type="ECO:0000256" key="2">
    <source>
        <dbReference type="ARBA" id="ARBA00010763"/>
    </source>
</evidence>
<dbReference type="AlphaFoldDB" id="A0A3S4SGZ9"/>
<evidence type="ECO:0000256" key="3">
    <source>
        <dbReference type="ARBA" id="ARBA00022505"/>
    </source>
</evidence>
<dbReference type="EMBL" id="LR134363">
    <property type="protein sequence ID" value="VEG75800.1"/>
    <property type="molecule type" value="Genomic_DNA"/>
</dbReference>
<feature type="domain" description="MoaB/Mog" evidence="7">
    <location>
        <begin position="187"/>
        <end position="332"/>
    </location>
</feature>
<keyword evidence="5 8" id="KW-0808">Transferase</keyword>
<dbReference type="InterPro" id="IPR001453">
    <property type="entry name" value="MoaB/Mog_dom"/>
</dbReference>
<dbReference type="STRING" id="1278298.GCA_000428685_00982"/>
<dbReference type="EC" id="2.10.1.1" evidence="5"/>
<comment type="catalytic activity">
    <reaction evidence="4">
        <text>adenylyl-molybdopterin + molybdate = Mo-molybdopterin + AMP + H(+)</text>
        <dbReference type="Rhea" id="RHEA:35047"/>
        <dbReference type="ChEBI" id="CHEBI:15378"/>
        <dbReference type="ChEBI" id="CHEBI:36264"/>
        <dbReference type="ChEBI" id="CHEBI:62727"/>
        <dbReference type="ChEBI" id="CHEBI:71302"/>
        <dbReference type="ChEBI" id="CHEBI:456215"/>
        <dbReference type="EC" id="2.10.1.1"/>
    </reaction>
</comment>
<dbReference type="CDD" id="cd00887">
    <property type="entry name" value="MoeA"/>
    <property type="match status" value="1"/>
</dbReference>
<dbReference type="Gene3D" id="2.170.190.11">
    <property type="entry name" value="Molybdopterin biosynthesis moea protein, domain 3"/>
    <property type="match status" value="1"/>
</dbReference>
<keyword evidence="5" id="KW-0479">Metal-binding</keyword>
<feature type="compositionally biased region" description="Basic and acidic residues" evidence="6">
    <location>
        <begin position="336"/>
        <end position="352"/>
    </location>
</feature>
<dbReference type="SUPFAM" id="SSF63867">
    <property type="entry name" value="MoeA C-terminal domain-like"/>
    <property type="match status" value="1"/>
</dbReference>
<sequence length="465" mass="47022">MPQMLELENYVAQVLEGLAPLPPIEETLERAHGRVLAREAVAALDVPPWTNSAMDGYALRAKDTAGATPATPLTLPVTGDVPAGVGPSPLEPGTAQRIMTGAMLPPGADAVVKVEDTDQSPGPGPLPERVEIRAQAGQGLNVRRAGENLRAGEAVAPAGTLLSAATLSALASTGLSSVMVHPRVRVAVVSTGAELRGPGEALAPGTIPDSNSLLLAGLVAEHGGACTTTARSGDTAPQLADCLDRAAQGADVIITSGGVSAGAFDPLVMLAGEPSASVSLTLAKVAMQPGKPQAHGWVRAKDGRRVPLICLPGNPVSVLVSFATIVAPVLARLGGHDAVGRPDPADHADRTGRSGWAPGSRLRARAAAAWPMPSGRRQHVPVRFVPAPQGAEGTTGPPRQGAAAPLEADLWVAPTHRLDSGSHLVASLPAAQALAVVEAGTAAVSIGDELDLLALSAPARPLTIP</sequence>
<dbReference type="Gene3D" id="3.40.980.10">
    <property type="entry name" value="MoaB/Mog-like domain"/>
    <property type="match status" value="1"/>
</dbReference>
<organism evidence="8 9">
    <name type="scientific">Actinomyces slackii</name>
    <dbReference type="NCBI Taxonomy" id="52774"/>
    <lineage>
        <taxon>Bacteria</taxon>
        <taxon>Bacillati</taxon>
        <taxon>Actinomycetota</taxon>
        <taxon>Actinomycetes</taxon>
        <taxon>Actinomycetales</taxon>
        <taxon>Actinomycetaceae</taxon>
        <taxon>Actinomyces</taxon>
    </lineage>
</organism>
<dbReference type="InterPro" id="IPR036688">
    <property type="entry name" value="MoeA_C_domain_IV_sf"/>
</dbReference>
<dbReference type="Pfam" id="PF03453">
    <property type="entry name" value="MoeA_N"/>
    <property type="match status" value="1"/>
</dbReference>
<comment type="pathway">
    <text evidence="5">Cofactor biosynthesis; molybdopterin biosynthesis.</text>
</comment>
<evidence type="ECO:0000256" key="4">
    <source>
        <dbReference type="ARBA" id="ARBA00047317"/>
    </source>
</evidence>